<dbReference type="CDD" id="cd07951">
    <property type="entry name" value="ED_3B_N_AMMECR1"/>
    <property type="match status" value="1"/>
</dbReference>
<dbReference type="Proteomes" id="UP000229559">
    <property type="component" value="Unassembled WGS sequence"/>
</dbReference>
<dbReference type="InterPro" id="IPR004183">
    <property type="entry name" value="Xdiol_dOase_suB"/>
</dbReference>
<organism evidence="2 3">
    <name type="scientific">Candidatus Shapirobacteria bacterium CG07_land_8_20_14_0_80_39_12</name>
    <dbReference type="NCBI Taxonomy" id="1974480"/>
    <lineage>
        <taxon>Bacteria</taxon>
        <taxon>Candidatus Shapironibacteriota</taxon>
    </lineage>
</organism>
<gene>
    <name evidence="2" type="ORF">COT04_02030</name>
</gene>
<feature type="domain" description="Extradiol ring-cleavage dioxygenase class III enzyme subunit B" evidence="1">
    <location>
        <begin position="56"/>
        <end position="199"/>
    </location>
</feature>
<protein>
    <recommendedName>
        <fullName evidence="1">Extradiol ring-cleavage dioxygenase class III enzyme subunit B domain-containing protein</fullName>
    </recommendedName>
</protein>
<dbReference type="Pfam" id="PF02900">
    <property type="entry name" value="LigB"/>
    <property type="match status" value="1"/>
</dbReference>
<name>A0A2M6YPM7_9BACT</name>
<accession>A0A2M6YPM7</accession>
<dbReference type="EMBL" id="PEXA01000056">
    <property type="protein sequence ID" value="PIU33073.1"/>
    <property type="molecule type" value="Genomic_DNA"/>
</dbReference>
<dbReference type="GO" id="GO:0008198">
    <property type="term" value="F:ferrous iron binding"/>
    <property type="evidence" value="ECO:0007669"/>
    <property type="project" value="InterPro"/>
</dbReference>
<proteinExistence type="predicted"/>
<dbReference type="GO" id="GO:0016702">
    <property type="term" value="F:oxidoreductase activity, acting on single donors with incorporation of molecular oxygen, incorporation of two atoms of oxygen"/>
    <property type="evidence" value="ECO:0007669"/>
    <property type="project" value="UniProtKB-ARBA"/>
</dbReference>
<sequence length="203" mass="22720">MIVFACFSPHPPLILPTVGSPADRRKVVKTIKALKSLAPQLAKAKPDLIIISSPHPDWGFEVPLFFLNPKHQSYSLKAILTDFESPQVHFERGKEFIRSLLRATRGAWIASGDMSHRLKEDGPYGFHPSGPQFDQEFIRLLKNKDIRGILNLNPRLIEEAGECGLRSFSMLLGALTADKTDWQPEILSYEGPFGVGYLVAKLK</sequence>
<evidence type="ECO:0000313" key="3">
    <source>
        <dbReference type="Proteomes" id="UP000229559"/>
    </source>
</evidence>
<comment type="caution">
    <text evidence="2">The sequence shown here is derived from an EMBL/GenBank/DDBJ whole genome shotgun (WGS) entry which is preliminary data.</text>
</comment>
<dbReference type="SUPFAM" id="SSF53213">
    <property type="entry name" value="LigB-like"/>
    <property type="match status" value="1"/>
</dbReference>
<evidence type="ECO:0000313" key="2">
    <source>
        <dbReference type="EMBL" id="PIU33073.1"/>
    </source>
</evidence>
<evidence type="ECO:0000259" key="1">
    <source>
        <dbReference type="Pfam" id="PF02900"/>
    </source>
</evidence>
<reference evidence="3" key="1">
    <citation type="submission" date="2017-09" db="EMBL/GenBank/DDBJ databases">
        <title>Depth-based differentiation of microbial function through sediment-hosted aquifers and enrichment of novel symbionts in the deep terrestrial subsurface.</title>
        <authorList>
            <person name="Probst A.J."/>
            <person name="Ladd B."/>
            <person name="Jarett J.K."/>
            <person name="Geller-Mcgrath D.E."/>
            <person name="Sieber C.M.K."/>
            <person name="Emerson J.B."/>
            <person name="Anantharaman K."/>
            <person name="Thomas B.C."/>
            <person name="Malmstrom R."/>
            <person name="Stieglmeier M."/>
            <person name="Klingl A."/>
            <person name="Woyke T."/>
            <person name="Ryan C.M."/>
            <person name="Banfield J.F."/>
        </authorList>
    </citation>
    <scope>NUCLEOTIDE SEQUENCE [LARGE SCALE GENOMIC DNA]</scope>
</reference>
<dbReference type="AlphaFoldDB" id="A0A2M6YPM7"/>
<dbReference type="Gene3D" id="3.40.830.10">
    <property type="entry name" value="LigB-like"/>
    <property type="match status" value="2"/>
</dbReference>